<protein>
    <submittedName>
        <fullName evidence="1">Uncharacterized protein</fullName>
    </submittedName>
</protein>
<gene>
    <name evidence="1" type="ORF">D5086_011637</name>
</gene>
<reference evidence="1 2" key="1">
    <citation type="journal article" date="2024" name="Plant Biotechnol. J.">
        <title>Genome and CRISPR/Cas9 system of a widespread forest tree (Populus alba) in the world.</title>
        <authorList>
            <person name="Liu Y.J."/>
            <person name="Jiang P.F."/>
            <person name="Han X.M."/>
            <person name="Li X.Y."/>
            <person name="Wang H.M."/>
            <person name="Wang Y.J."/>
            <person name="Wang X.X."/>
            <person name="Zeng Q.Y."/>
        </authorList>
    </citation>
    <scope>NUCLEOTIDE SEQUENCE [LARGE SCALE GENOMIC DNA]</scope>
    <source>
        <strain evidence="2">cv. PAL-ZL1</strain>
    </source>
</reference>
<name>A0ACC4CCX3_POPAL</name>
<accession>A0ACC4CCX3</accession>
<proteinExistence type="predicted"/>
<sequence>MVAAIEKMRILALNRKFLQILIFYLPKNPHDQGLAGFFSETSASPESLQESQADGLSVVQWVLSLPNRSKEATTNIQIDVVSKEAESYVENNICGHEDKHSEACLAASMKLPKKLGWFFKLCSSGCKQFKNFLGEGGCSNVYEGYLPGGKQVQVKILKQYKEARNDFSLEVDIMSSLKHKHITLHLELAYADQCRYSSINGDAGNSRKSVLPWKVRFKMAIEIAETLNHLHNECPQPVIHRDIKSSNILLSNHFQPQHIMMLLELFGYIAPEYFMYGRDKIDVYSFGIVRLELLTGKKPIISTGLKEQENLVKWRDFDIVQMQRIVVAATLCVGQTARVSPKILELLRGEKGEREWVNSYANDLKKSSDEEFDDLFLEFGCKPCVGAFISGIR</sequence>
<dbReference type="EMBL" id="RCHU02000005">
    <property type="protein sequence ID" value="KAL3592997.1"/>
    <property type="molecule type" value="Genomic_DNA"/>
</dbReference>
<comment type="caution">
    <text evidence="1">The sequence shown here is derived from an EMBL/GenBank/DDBJ whole genome shotgun (WGS) entry which is preliminary data.</text>
</comment>
<keyword evidence="2" id="KW-1185">Reference proteome</keyword>
<organism evidence="1 2">
    <name type="scientific">Populus alba</name>
    <name type="common">White poplar</name>
    <dbReference type="NCBI Taxonomy" id="43335"/>
    <lineage>
        <taxon>Eukaryota</taxon>
        <taxon>Viridiplantae</taxon>
        <taxon>Streptophyta</taxon>
        <taxon>Embryophyta</taxon>
        <taxon>Tracheophyta</taxon>
        <taxon>Spermatophyta</taxon>
        <taxon>Magnoliopsida</taxon>
        <taxon>eudicotyledons</taxon>
        <taxon>Gunneridae</taxon>
        <taxon>Pentapetalae</taxon>
        <taxon>rosids</taxon>
        <taxon>fabids</taxon>
        <taxon>Malpighiales</taxon>
        <taxon>Salicaceae</taxon>
        <taxon>Saliceae</taxon>
        <taxon>Populus</taxon>
    </lineage>
</organism>
<evidence type="ECO:0000313" key="1">
    <source>
        <dbReference type="EMBL" id="KAL3592997.1"/>
    </source>
</evidence>
<evidence type="ECO:0000313" key="2">
    <source>
        <dbReference type="Proteomes" id="UP000309997"/>
    </source>
</evidence>
<dbReference type="Proteomes" id="UP000309997">
    <property type="component" value="Unassembled WGS sequence"/>
</dbReference>